<dbReference type="Pfam" id="PF00076">
    <property type="entry name" value="RRM_1"/>
    <property type="match status" value="1"/>
</dbReference>
<dbReference type="Proteomes" id="UP000054047">
    <property type="component" value="Unassembled WGS sequence"/>
</dbReference>
<protein>
    <recommendedName>
        <fullName evidence="1">RRM domain-containing protein</fullName>
    </recommendedName>
</protein>
<dbReference type="OrthoDB" id="439639at2759"/>
<dbReference type="InterPro" id="IPR012677">
    <property type="entry name" value="Nucleotide-bd_a/b_plait_sf"/>
</dbReference>
<sequence>MGSSRLQVEECKPFGDTNKPRAWSQYSKDSSDCTLKYTKEGKFRKFAFVGFDSEENAKKALQETNHSYMGSSRLQVLTLQTLFDTLNPIFHEMFDR</sequence>
<keyword evidence="3" id="KW-1185">Reference proteome</keyword>
<evidence type="ECO:0000313" key="3">
    <source>
        <dbReference type="Proteomes" id="UP000054047"/>
    </source>
</evidence>
<dbReference type="InterPro" id="IPR000504">
    <property type="entry name" value="RRM_dom"/>
</dbReference>
<evidence type="ECO:0000259" key="1">
    <source>
        <dbReference type="Pfam" id="PF00076"/>
    </source>
</evidence>
<dbReference type="GO" id="GO:0003723">
    <property type="term" value="F:RNA binding"/>
    <property type="evidence" value="ECO:0007669"/>
    <property type="project" value="InterPro"/>
</dbReference>
<gene>
    <name evidence="2" type="ORF">ANCDUO_17904</name>
</gene>
<organism evidence="2 3">
    <name type="scientific">Ancylostoma duodenale</name>
    <dbReference type="NCBI Taxonomy" id="51022"/>
    <lineage>
        <taxon>Eukaryota</taxon>
        <taxon>Metazoa</taxon>
        <taxon>Ecdysozoa</taxon>
        <taxon>Nematoda</taxon>
        <taxon>Chromadorea</taxon>
        <taxon>Rhabditida</taxon>
        <taxon>Rhabditina</taxon>
        <taxon>Rhabditomorpha</taxon>
        <taxon>Strongyloidea</taxon>
        <taxon>Ancylostomatidae</taxon>
        <taxon>Ancylostomatinae</taxon>
        <taxon>Ancylostoma</taxon>
    </lineage>
</organism>
<reference evidence="2 3" key="1">
    <citation type="submission" date="2013-12" db="EMBL/GenBank/DDBJ databases">
        <title>Draft genome of the parsitic nematode Ancylostoma duodenale.</title>
        <authorList>
            <person name="Mitreva M."/>
        </authorList>
    </citation>
    <scope>NUCLEOTIDE SEQUENCE [LARGE SCALE GENOMIC DNA]</scope>
    <source>
        <strain evidence="2 3">Zhejiang</strain>
    </source>
</reference>
<dbReference type="EMBL" id="KN744821">
    <property type="protein sequence ID" value="KIH52002.1"/>
    <property type="molecule type" value="Genomic_DNA"/>
</dbReference>
<accession>A0A0C2CQF3</accession>
<feature type="domain" description="RRM" evidence="1">
    <location>
        <begin position="32"/>
        <end position="74"/>
    </location>
</feature>
<evidence type="ECO:0000313" key="2">
    <source>
        <dbReference type="EMBL" id="KIH52002.1"/>
    </source>
</evidence>
<dbReference type="AlphaFoldDB" id="A0A0C2CQF3"/>
<dbReference type="Gene3D" id="3.30.70.330">
    <property type="match status" value="1"/>
</dbReference>
<proteinExistence type="predicted"/>
<name>A0A0C2CQF3_9BILA</name>
<dbReference type="SUPFAM" id="SSF54928">
    <property type="entry name" value="RNA-binding domain, RBD"/>
    <property type="match status" value="1"/>
</dbReference>
<dbReference type="InterPro" id="IPR035979">
    <property type="entry name" value="RBD_domain_sf"/>
</dbReference>